<evidence type="ECO:0000256" key="1">
    <source>
        <dbReference type="SAM" id="MobiDB-lite"/>
    </source>
</evidence>
<dbReference type="InParanoid" id="A0A168P765"/>
<dbReference type="EMBL" id="LT553594">
    <property type="protein sequence ID" value="SAM01870.1"/>
    <property type="molecule type" value="Genomic_DNA"/>
</dbReference>
<name>A0A168P765_ABSGL</name>
<sequence>MDDLAQMIRKDRVEIRYLRELLETHLEKVAAPTAASTYPGPTSNSRINIPEVPGQKRSSLKGKVIKAIELHLLADARAGCSEVLLGKVKNGWKMTLNERKAHAVSDLVGVWAKNLADCCICKVR</sequence>
<feature type="region of interest" description="Disordered" evidence="1">
    <location>
        <begin position="33"/>
        <end position="54"/>
    </location>
</feature>
<accession>A0A168P765</accession>
<gene>
    <name evidence="2" type="primary">ABSGL_07620.1 scaffold 8901</name>
</gene>
<keyword evidence="3" id="KW-1185">Reference proteome</keyword>
<organism evidence="2">
    <name type="scientific">Absidia glauca</name>
    <name type="common">Pin mould</name>
    <dbReference type="NCBI Taxonomy" id="4829"/>
    <lineage>
        <taxon>Eukaryota</taxon>
        <taxon>Fungi</taxon>
        <taxon>Fungi incertae sedis</taxon>
        <taxon>Mucoromycota</taxon>
        <taxon>Mucoromycotina</taxon>
        <taxon>Mucoromycetes</taxon>
        <taxon>Mucorales</taxon>
        <taxon>Cunninghamellaceae</taxon>
        <taxon>Absidia</taxon>
    </lineage>
</organism>
<evidence type="ECO:0000313" key="3">
    <source>
        <dbReference type="Proteomes" id="UP000078561"/>
    </source>
</evidence>
<feature type="compositionally biased region" description="Polar residues" evidence="1">
    <location>
        <begin position="34"/>
        <end position="47"/>
    </location>
</feature>
<reference evidence="2" key="1">
    <citation type="submission" date="2016-04" db="EMBL/GenBank/DDBJ databases">
        <authorList>
            <person name="Evans L.H."/>
            <person name="Alamgir A."/>
            <person name="Owens N."/>
            <person name="Weber N.D."/>
            <person name="Virtaneva K."/>
            <person name="Barbian K."/>
            <person name="Babar A."/>
            <person name="Rosenke K."/>
        </authorList>
    </citation>
    <scope>NUCLEOTIDE SEQUENCE [LARGE SCALE GENOMIC DNA]</scope>
    <source>
        <strain evidence="2">CBS 101.48</strain>
    </source>
</reference>
<proteinExistence type="predicted"/>
<protein>
    <submittedName>
        <fullName evidence="2">Uncharacterized protein</fullName>
    </submittedName>
</protein>
<dbReference type="Proteomes" id="UP000078561">
    <property type="component" value="Unassembled WGS sequence"/>
</dbReference>
<dbReference type="AlphaFoldDB" id="A0A168P765"/>
<evidence type="ECO:0000313" key="2">
    <source>
        <dbReference type="EMBL" id="SAM01870.1"/>
    </source>
</evidence>